<proteinExistence type="predicted"/>
<gene>
    <name evidence="1" type="ORF">GCM10011409_25040</name>
</gene>
<dbReference type="Proteomes" id="UP000621492">
    <property type="component" value="Unassembled WGS sequence"/>
</dbReference>
<dbReference type="EMBL" id="BMJD01000019">
    <property type="protein sequence ID" value="GGB46469.1"/>
    <property type="molecule type" value="Genomic_DNA"/>
</dbReference>
<comment type="caution">
    <text evidence="1">The sequence shown here is derived from an EMBL/GenBank/DDBJ whole genome shotgun (WGS) entry which is preliminary data.</text>
</comment>
<dbReference type="AlphaFoldDB" id="A0A9W5X5Y4"/>
<dbReference type="InterPro" id="IPR058870">
    <property type="entry name" value="YuzC"/>
</dbReference>
<dbReference type="RefSeq" id="WP_088051566.1">
    <property type="nucleotide sequence ID" value="NZ_BMJD01000019.1"/>
</dbReference>
<accession>A0A9W5X5Y4</accession>
<organism evidence="1 2">
    <name type="scientific">Lentibacillus populi</name>
    <dbReference type="NCBI Taxonomy" id="1827502"/>
    <lineage>
        <taxon>Bacteria</taxon>
        <taxon>Bacillati</taxon>
        <taxon>Bacillota</taxon>
        <taxon>Bacilli</taxon>
        <taxon>Bacillales</taxon>
        <taxon>Bacillaceae</taxon>
        <taxon>Lentibacillus</taxon>
    </lineage>
</organism>
<sequence length="137" mass="15612">MYYPLPLYPVYRLPSGQAVYQVPGHYAIPGQRHFPAIRQQYPEADPTLFHESAGAFKQLMKVGTVLLNKLTASKEFAQQVMDAAQRGDKEKVKQLIQSTGIKEKVDVDYNPDGITFNMFSKVEKVDCCKLAMSLRWR</sequence>
<reference evidence="1" key="1">
    <citation type="journal article" date="2014" name="Int. J. Syst. Evol. Microbiol.">
        <title>Complete genome sequence of Corynebacterium casei LMG S-19264T (=DSM 44701T), isolated from a smear-ripened cheese.</title>
        <authorList>
            <consortium name="US DOE Joint Genome Institute (JGI-PGF)"/>
            <person name="Walter F."/>
            <person name="Albersmeier A."/>
            <person name="Kalinowski J."/>
            <person name="Ruckert C."/>
        </authorList>
    </citation>
    <scope>NUCLEOTIDE SEQUENCE</scope>
    <source>
        <strain evidence="1">CGMCC 1.15454</strain>
    </source>
</reference>
<name>A0A9W5X5Y4_9BACI</name>
<reference evidence="1" key="2">
    <citation type="submission" date="2020-09" db="EMBL/GenBank/DDBJ databases">
        <authorList>
            <person name="Sun Q."/>
            <person name="Zhou Y."/>
        </authorList>
    </citation>
    <scope>NUCLEOTIDE SEQUENCE</scope>
    <source>
        <strain evidence="1">CGMCC 1.15454</strain>
    </source>
</reference>
<evidence type="ECO:0000313" key="2">
    <source>
        <dbReference type="Proteomes" id="UP000621492"/>
    </source>
</evidence>
<protein>
    <submittedName>
        <fullName evidence="1">Uncharacterized protein</fullName>
    </submittedName>
</protein>
<dbReference type="Pfam" id="PF26344">
    <property type="entry name" value="YuzC"/>
    <property type="match status" value="1"/>
</dbReference>
<evidence type="ECO:0000313" key="1">
    <source>
        <dbReference type="EMBL" id="GGB46469.1"/>
    </source>
</evidence>
<keyword evidence="2" id="KW-1185">Reference proteome</keyword>